<proteinExistence type="predicted"/>
<feature type="transmembrane region" description="Helical" evidence="2">
    <location>
        <begin position="23"/>
        <end position="45"/>
    </location>
</feature>
<name>A0A9N8EEZ8_9STRA</name>
<dbReference type="EMBL" id="CAICTM010001024">
    <property type="protein sequence ID" value="CAB9519558.1"/>
    <property type="molecule type" value="Genomic_DNA"/>
</dbReference>
<gene>
    <name evidence="3" type="ORF">SEMRO_1026_G232890.1</name>
</gene>
<sequence>MVSIDSTHRGTTRKGRGLSVKKCLYAVLCFSCCILLLPILASLVLDADSIHAYVKEPPQWRPMEPASLPQLRHTASNSNGNQQQKRYAEESQPPDGTFNGFPVHLRVIDDNEQQQPTHYSRVHCVGDNYQPDDDWLQRSCHFSMLCYDLAERDFVIFQSYREQVLNRFLQARPAMSVSSIMHRKFNETTAVALGGINKKWNYDIKTPVSSKGFKWFPRVLNATNSMQYYALPANTVLVPYHSLAAKNPGHLVWDDFLPIYTLLTMFQLQNRVLIPLRVHFNHIKLWSSCEMSDHNEHLCQKMTLKFASLLVGKDYPYNWTTTDTVHFVPSSSQQSQSSPQSNYVCAPRGAAGLGPLTDHGTKKLHGWIRDDYKITHNHGRGALLYEFRNFMLQNLGLPLQPVTSQQQPFKVVFSVSSSDIGSRDLDFVKQINTLRENFDPTILSVESYVMKDLTVPQQVQIASEAAFFITICGGGAVTAMFLPKGATVILYYLEHGGVEYGRPTHSYAFLDWDLFNNLSHLRTHWLPTQTMDNRIDLRALVLLMEQELELMQNENMMI</sequence>
<reference evidence="3" key="1">
    <citation type="submission" date="2020-06" db="EMBL/GenBank/DDBJ databases">
        <authorList>
            <consortium name="Plant Systems Biology data submission"/>
        </authorList>
    </citation>
    <scope>NUCLEOTIDE SEQUENCE</scope>
    <source>
        <strain evidence="3">D6</strain>
    </source>
</reference>
<evidence type="ECO:0000313" key="3">
    <source>
        <dbReference type="EMBL" id="CAB9519558.1"/>
    </source>
</evidence>
<protein>
    <submittedName>
        <fullName evidence="3">Uncharacterized protein</fullName>
    </submittedName>
</protein>
<organism evidence="3 4">
    <name type="scientific">Seminavis robusta</name>
    <dbReference type="NCBI Taxonomy" id="568900"/>
    <lineage>
        <taxon>Eukaryota</taxon>
        <taxon>Sar</taxon>
        <taxon>Stramenopiles</taxon>
        <taxon>Ochrophyta</taxon>
        <taxon>Bacillariophyta</taxon>
        <taxon>Bacillariophyceae</taxon>
        <taxon>Bacillariophycidae</taxon>
        <taxon>Naviculales</taxon>
        <taxon>Naviculaceae</taxon>
        <taxon>Seminavis</taxon>
    </lineage>
</organism>
<dbReference type="OrthoDB" id="529273at2759"/>
<feature type="compositionally biased region" description="Polar residues" evidence="1">
    <location>
        <begin position="73"/>
        <end position="85"/>
    </location>
</feature>
<feature type="region of interest" description="Disordered" evidence="1">
    <location>
        <begin position="70"/>
        <end position="94"/>
    </location>
</feature>
<accession>A0A9N8EEZ8</accession>
<dbReference type="Proteomes" id="UP001153069">
    <property type="component" value="Unassembled WGS sequence"/>
</dbReference>
<keyword evidence="2" id="KW-1133">Transmembrane helix</keyword>
<keyword evidence="2" id="KW-0812">Transmembrane</keyword>
<comment type="caution">
    <text evidence="3">The sequence shown here is derived from an EMBL/GenBank/DDBJ whole genome shotgun (WGS) entry which is preliminary data.</text>
</comment>
<keyword evidence="4" id="KW-1185">Reference proteome</keyword>
<keyword evidence="2" id="KW-0472">Membrane</keyword>
<evidence type="ECO:0000256" key="2">
    <source>
        <dbReference type="SAM" id="Phobius"/>
    </source>
</evidence>
<evidence type="ECO:0000313" key="4">
    <source>
        <dbReference type="Proteomes" id="UP001153069"/>
    </source>
</evidence>
<dbReference type="AlphaFoldDB" id="A0A9N8EEZ8"/>
<evidence type="ECO:0000256" key="1">
    <source>
        <dbReference type="SAM" id="MobiDB-lite"/>
    </source>
</evidence>